<gene>
    <name evidence="1" type="ORF">CLV70_10376</name>
</gene>
<sequence length="86" mass="9681">MRAFETGFSRYAAGMFRADYLDLLRDCDRYLERQQVLLDRLAAEESAAAVLPAMDSAYDQLLHAVTLGWRSVETQAGRGHPDEETA</sequence>
<dbReference type="Proteomes" id="UP000239209">
    <property type="component" value="Unassembled WGS sequence"/>
</dbReference>
<keyword evidence="2" id="KW-1185">Reference proteome</keyword>
<name>A0A2T0SCQ9_9ACTN</name>
<evidence type="ECO:0000313" key="2">
    <source>
        <dbReference type="Proteomes" id="UP000239209"/>
    </source>
</evidence>
<dbReference type="EMBL" id="PVZG01000003">
    <property type="protein sequence ID" value="PRY31192.1"/>
    <property type="molecule type" value="Genomic_DNA"/>
</dbReference>
<comment type="caution">
    <text evidence="1">The sequence shown here is derived from an EMBL/GenBank/DDBJ whole genome shotgun (WGS) entry which is preliminary data.</text>
</comment>
<organism evidence="1 2">
    <name type="scientific">Pseudosporangium ferrugineum</name>
    <dbReference type="NCBI Taxonomy" id="439699"/>
    <lineage>
        <taxon>Bacteria</taxon>
        <taxon>Bacillati</taxon>
        <taxon>Actinomycetota</taxon>
        <taxon>Actinomycetes</taxon>
        <taxon>Micromonosporales</taxon>
        <taxon>Micromonosporaceae</taxon>
        <taxon>Pseudosporangium</taxon>
    </lineage>
</organism>
<proteinExistence type="predicted"/>
<reference evidence="1 2" key="1">
    <citation type="submission" date="2018-03" db="EMBL/GenBank/DDBJ databases">
        <title>Genomic Encyclopedia of Archaeal and Bacterial Type Strains, Phase II (KMG-II): from individual species to whole genera.</title>
        <authorList>
            <person name="Goeker M."/>
        </authorList>
    </citation>
    <scope>NUCLEOTIDE SEQUENCE [LARGE SCALE GENOMIC DNA]</scope>
    <source>
        <strain evidence="1 2">DSM 45348</strain>
    </source>
</reference>
<protein>
    <submittedName>
        <fullName evidence="1">Uncharacterized protein</fullName>
    </submittedName>
</protein>
<dbReference type="AlphaFoldDB" id="A0A2T0SCQ9"/>
<accession>A0A2T0SCQ9</accession>
<evidence type="ECO:0000313" key="1">
    <source>
        <dbReference type="EMBL" id="PRY31192.1"/>
    </source>
</evidence>